<keyword evidence="6" id="KW-1185">Reference proteome</keyword>
<dbReference type="GO" id="GO:0016787">
    <property type="term" value="F:hydrolase activity"/>
    <property type="evidence" value="ECO:0007669"/>
    <property type="project" value="UniProtKB-KW"/>
</dbReference>
<dbReference type="RefSeq" id="WP_223710760.1">
    <property type="nucleotide sequence ID" value="NZ_JAINUY010000009.1"/>
</dbReference>
<dbReference type="PANTHER" id="PTHR31151">
    <property type="entry name" value="PROLINE-TRNA LIGASE (DUF1680)"/>
    <property type="match status" value="1"/>
</dbReference>
<sequence>MKNNVLKTLGIILLSTGIQAQQGFTVKDKVKYKADLFQLNEVRLLDSKFKNAMDKDGEHLLALEPDRLLSRFREFAGLSPKGKIYGGWEARGISGHSLGHYLTAVSLMYAATGDQRFKERADYIVNELAECQKKKGTGYVGAIPDGDKIFDEVAAGNIRSQGFDLNGGWVPWYTQHKVLAGLVDAYMYTGNKKAKEIAVAFSDWVDVKFKNLTKEQFQKMLDCEHGGMSEALANVYAITGNKKYLNLSQRFYHEKVLTPLENQKDQLAGLHANTQIPKVIGTARDYELTGNPKMHTVSDFFWKEVTNHHSYVIGGNSNYEHFGERDKLANQLSTNTTETCNSYNMLKLTEHLYKLDPSSSFMDYYERVIYNHILPSLNPETGMVLYYFPLKSGEKKIFGTPDDSFWCCTGTGMENHAKYGEAIYAKGSEGDLYINLFIPSVLDWKEKGLKIRQTGNFPESDKVTFTIEEGSFKNKIYFRVPAWTSNASLKINGKTVKGHLNEGSYFVLSDQLKKGDVIEYTMPMQLHKETMPDDINKVAMLYGPLVLAGELDKEALKAREIPVLVTNDLDINNWIKTDDSNKLKFTLENKQKTPLKPLYSIVDNRYMVYWDKFSTDEWKVQKEVFEKQRRDEEALEARTLDHLRIGEMQPERDHQFEGKNTFTGEFQNMRWRDARDGGYFSFVMDTKNSPEAYLICTYFGSDGGKRSFRILVDNVEIAKEVLKAKKPNSFYDETYKIPSNLLKNKSKITIQFAADPENTAGGLFDCRLVKPEN</sequence>
<feature type="domain" description="Glycoside hydrolase GH146 substrate-binding" evidence="3">
    <location>
        <begin position="634"/>
        <end position="769"/>
    </location>
</feature>
<name>A0A9X1KSW4_9FLAO</name>
<dbReference type="Proteomes" id="UP001139366">
    <property type="component" value="Unassembled WGS sequence"/>
</dbReference>
<feature type="domain" description="Non-reducing end beta-L-arabinofuranosidase-like GH127 middle" evidence="4">
    <location>
        <begin position="432"/>
        <end position="524"/>
    </location>
</feature>
<dbReference type="AlphaFoldDB" id="A0A9X1KSW4"/>
<protein>
    <submittedName>
        <fullName evidence="5">Glycoside hydrolase family 127 protein</fullName>
    </submittedName>
</protein>
<dbReference type="GO" id="GO:0005975">
    <property type="term" value="P:carbohydrate metabolic process"/>
    <property type="evidence" value="ECO:0007669"/>
    <property type="project" value="InterPro"/>
</dbReference>
<evidence type="ECO:0000259" key="1">
    <source>
        <dbReference type="Pfam" id="PF07944"/>
    </source>
</evidence>
<evidence type="ECO:0000259" key="3">
    <source>
        <dbReference type="Pfam" id="PF20620"/>
    </source>
</evidence>
<dbReference type="InterPro" id="IPR012878">
    <property type="entry name" value="Beta-AFase-like_GH127_cat"/>
</dbReference>
<feature type="domain" description="DUF4986" evidence="2">
    <location>
        <begin position="559"/>
        <end position="610"/>
    </location>
</feature>
<gene>
    <name evidence="5" type="ORF">K6T82_21985</name>
</gene>
<dbReference type="Pfam" id="PF07944">
    <property type="entry name" value="Beta-AFase-like_GH127_cat"/>
    <property type="match status" value="1"/>
</dbReference>
<dbReference type="EMBL" id="JAINUY010000009">
    <property type="protein sequence ID" value="MBZ4037447.1"/>
    <property type="molecule type" value="Genomic_DNA"/>
</dbReference>
<evidence type="ECO:0000313" key="6">
    <source>
        <dbReference type="Proteomes" id="UP001139366"/>
    </source>
</evidence>
<proteinExistence type="predicted"/>
<accession>A0A9X1KSW4</accession>
<dbReference type="Pfam" id="PF20736">
    <property type="entry name" value="Glyco_hydro127M"/>
    <property type="match status" value="1"/>
</dbReference>
<dbReference type="PANTHER" id="PTHR31151:SF0">
    <property type="entry name" value="PROLINE-TRNA LIGASE (DUF1680)"/>
    <property type="match status" value="1"/>
</dbReference>
<evidence type="ECO:0000259" key="4">
    <source>
        <dbReference type="Pfam" id="PF20736"/>
    </source>
</evidence>
<dbReference type="InterPro" id="IPR049046">
    <property type="entry name" value="Beta-AFase-like_GH127_middle"/>
</dbReference>
<evidence type="ECO:0000259" key="2">
    <source>
        <dbReference type="Pfam" id="PF16375"/>
    </source>
</evidence>
<comment type="caution">
    <text evidence="5">The sequence shown here is derived from an EMBL/GenBank/DDBJ whole genome shotgun (WGS) entry which is preliminary data.</text>
</comment>
<dbReference type="InterPro" id="IPR046544">
    <property type="entry name" value="GH146_SB_dom"/>
</dbReference>
<keyword evidence="5" id="KW-0378">Hydrolase</keyword>
<dbReference type="SUPFAM" id="SSF48208">
    <property type="entry name" value="Six-hairpin glycosidases"/>
    <property type="match status" value="1"/>
</dbReference>
<dbReference type="InterPro" id="IPR032275">
    <property type="entry name" value="DUF4986"/>
</dbReference>
<organism evidence="5 6">
    <name type="scientific">Flavobacterium potami</name>
    <dbReference type="NCBI Taxonomy" id="2872310"/>
    <lineage>
        <taxon>Bacteria</taxon>
        <taxon>Pseudomonadati</taxon>
        <taxon>Bacteroidota</taxon>
        <taxon>Flavobacteriia</taxon>
        <taxon>Flavobacteriales</taxon>
        <taxon>Flavobacteriaceae</taxon>
        <taxon>Flavobacterium</taxon>
    </lineage>
</organism>
<dbReference type="Pfam" id="PF20620">
    <property type="entry name" value="DUF6805"/>
    <property type="match status" value="1"/>
</dbReference>
<evidence type="ECO:0000313" key="5">
    <source>
        <dbReference type="EMBL" id="MBZ4037447.1"/>
    </source>
</evidence>
<reference evidence="5 6" key="1">
    <citation type="journal article" date="2023" name="Antonie Van Leeuwenhoek">
        <title>Flavobacterium potami sp. nov., a multi-metal resistance genes harbouring bacterium isolated from shallow river silt.</title>
        <authorList>
            <person name="Li S."/>
            <person name="Mao S."/>
            <person name="Mu W."/>
            <person name="Guo B."/>
            <person name="Li C."/>
            <person name="Zhu Q."/>
            <person name="Hou X."/>
            <person name="Zhao Y."/>
            <person name="Wei S."/>
            <person name="Liu H."/>
            <person name="Liu A."/>
        </authorList>
    </citation>
    <scope>NUCLEOTIDE SEQUENCE [LARGE SCALE GENOMIC DNA]</scope>
    <source>
        <strain evidence="5 6">17A</strain>
    </source>
</reference>
<feature type="domain" description="Non-reducing end beta-L-arabinofuranosidase-like GH127 catalytic" evidence="1">
    <location>
        <begin position="41"/>
        <end position="421"/>
    </location>
</feature>
<dbReference type="Pfam" id="PF16375">
    <property type="entry name" value="DUF4986"/>
    <property type="match status" value="1"/>
</dbReference>
<dbReference type="InterPro" id="IPR008928">
    <property type="entry name" value="6-hairpin_glycosidase_sf"/>
</dbReference>